<dbReference type="GO" id="GO:0015937">
    <property type="term" value="P:coenzyme A biosynthetic process"/>
    <property type="evidence" value="ECO:0007669"/>
    <property type="project" value="InterPro"/>
</dbReference>
<dbReference type="PANTHER" id="PTHR10695">
    <property type="entry name" value="DEPHOSPHO-COA KINASE-RELATED"/>
    <property type="match status" value="1"/>
</dbReference>
<evidence type="ECO:0000256" key="1">
    <source>
        <dbReference type="ARBA" id="ARBA00022741"/>
    </source>
</evidence>
<name>A0A7S3K3A7_9STRA</name>
<evidence type="ECO:0000256" key="3">
    <source>
        <dbReference type="SAM" id="SignalP"/>
    </source>
</evidence>
<dbReference type="Gene3D" id="1.20.120.1600">
    <property type="match status" value="1"/>
</dbReference>
<dbReference type="PROSITE" id="PS51219">
    <property type="entry name" value="DPCK"/>
    <property type="match status" value="1"/>
</dbReference>
<dbReference type="InterPro" id="IPR027417">
    <property type="entry name" value="P-loop_NTPase"/>
</dbReference>
<keyword evidence="2" id="KW-0067">ATP-binding</keyword>
<accession>A0A7S3K3A7</accession>
<dbReference type="InterPro" id="IPR001977">
    <property type="entry name" value="Depp_CoAkinase"/>
</dbReference>
<dbReference type="AlphaFoldDB" id="A0A7S3K3A7"/>
<organism evidence="4">
    <name type="scientific">Aureoumbra lagunensis</name>
    <dbReference type="NCBI Taxonomy" id="44058"/>
    <lineage>
        <taxon>Eukaryota</taxon>
        <taxon>Sar</taxon>
        <taxon>Stramenopiles</taxon>
        <taxon>Ochrophyta</taxon>
        <taxon>Pelagophyceae</taxon>
        <taxon>Pelagomonadales</taxon>
        <taxon>Aureoumbra</taxon>
    </lineage>
</organism>
<dbReference type="Pfam" id="PF00702">
    <property type="entry name" value="Hydrolase"/>
    <property type="match status" value="1"/>
</dbReference>
<dbReference type="Gene3D" id="3.40.50.1000">
    <property type="entry name" value="HAD superfamily/HAD-like"/>
    <property type="match status" value="1"/>
</dbReference>
<sequence>MNKYVVVASFLMIGVVVGMTKGSVGMTKRLCSLVMRSSKMTLAPPPRATQVLAITGGIAMGKSTIVEQLTKTFGIRVHDSDAAVHRLYGAQGAAVAPINTAFGNVLNADGGIDRGKLSAALQNAKNQSEAFRRLEAIVHPLVRQDREQFIEKEKLRGSWLCAVDIPLLFESADSTILKEHIDKVLVVTCRSEEEQKRRALERPGMTVAKLEAILARQLKDEERIEKADFIIDTSHYDRAAARAQLANIIEHLFYDHQVFQKQVAQLSNKRTIRRVSIDLDDTVWPTMSGVKAAHIKSQNLMPKLMPKSHKALNGQDPYARVNLGNPNALRDTEHAFLSHDITAKRRLALRQLAQEHGDPIENADALLEAIIHERSVVAAHNLFPGALDLISALKKELGHHVHIGALTNGNAKPLPGHALADALDFWLQAQAVGAQKPRLASFLAVTSCLPGTGLFYESSPSSLQHSACSLKDLVHIGDSLHDDGLGALRAGARAIIIPTSRIHIDTTLLADFDPNDYAIVQSFKDIPTIIRKWNLLDAASC</sequence>
<dbReference type="InterPro" id="IPR023214">
    <property type="entry name" value="HAD_sf"/>
</dbReference>
<feature type="chain" id="PRO_5031379555" description="Dephospho-CoA kinase" evidence="3">
    <location>
        <begin position="19"/>
        <end position="541"/>
    </location>
</feature>
<dbReference type="Gene3D" id="3.40.50.300">
    <property type="entry name" value="P-loop containing nucleotide triphosphate hydrolases"/>
    <property type="match status" value="1"/>
</dbReference>
<dbReference type="NCBIfam" id="TIGR00152">
    <property type="entry name" value="dephospho-CoA kinase"/>
    <property type="match status" value="1"/>
</dbReference>
<dbReference type="CDD" id="cd02022">
    <property type="entry name" value="DPCK"/>
    <property type="match status" value="1"/>
</dbReference>
<reference evidence="4" key="1">
    <citation type="submission" date="2021-01" db="EMBL/GenBank/DDBJ databases">
        <authorList>
            <person name="Corre E."/>
            <person name="Pelletier E."/>
            <person name="Niang G."/>
            <person name="Scheremetjew M."/>
            <person name="Finn R."/>
            <person name="Kale V."/>
            <person name="Holt S."/>
            <person name="Cochrane G."/>
            <person name="Meng A."/>
            <person name="Brown T."/>
            <person name="Cohen L."/>
        </authorList>
    </citation>
    <scope>NUCLEOTIDE SEQUENCE</scope>
    <source>
        <strain evidence="4">CCMP1510</strain>
    </source>
</reference>
<evidence type="ECO:0000256" key="2">
    <source>
        <dbReference type="ARBA" id="ARBA00022840"/>
    </source>
</evidence>
<dbReference type="EMBL" id="HBIJ01021911">
    <property type="protein sequence ID" value="CAE0373439.1"/>
    <property type="molecule type" value="Transcribed_RNA"/>
</dbReference>
<dbReference type="SUPFAM" id="SSF56784">
    <property type="entry name" value="HAD-like"/>
    <property type="match status" value="1"/>
</dbReference>
<dbReference type="SUPFAM" id="SSF52540">
    <property type="entry name" value="P-loop containing nucleoside triphosphate hydrolases"/>
    <property type="match status" value="1"/>
</dbReference>
<protein>
    <recommendedName>
        <fullName evidence="5">Dephospho-CoA kinase</fullName>
    </recommendedName>
</protein>
<keyword evidence="1" id="KW-0547">Nucleotide-binding</keyword>
<gene>
    <name evidence="4" type="ORF">ALAG00032_LOCUS14240</name>
</gene>
<feature type="signal peptide" evidence="3">
    <location>
        <begin position="1"/>
        <end position="18"/>
    </location>
</feature>
<dbReference type="Pfam" id="PF01121">
    <property type="entry name" value="CoaE"/>
    <property type="match status" value="1"/>
</dbReference>
<dbReference type="GO" id="GO:0004140">
    <property type="term" value="F:dephospho-CoA kinase activity"/>
    <property type="evidence" value="ECO:0007669"/>
    <property type="project" value="InterPro"/>
</dbReference>
<keyword evidence="3" id="KW-0732">Signal</keyword>
<proteinExistence type="inferred from homology"/>
<dbReference type="HAMAP" id="MF_00376">
    <property type="entry name" value="Dephospho_CoA_kinase"/>
    <property type="match status" value="1"/>
</dbReference>
<evidence type="ECO:0008006" key="5">
    <source>
        <dbReference type="Google" id="ProtNLM"/>
    </source>
</evidence>
<evidence type="ECO:0000313" key="4">
    <source>
        <dbReference type="EMBL" id="CAE0373439.1"/>
    </source>
</evidence>
<dbReference type="PANTHER" id="PTHR10695:SF46">
    <property type="entry name" value="BIFUNCTIONAL COENZYME A SYNTHASE-RELATED"/>
    <property type="match status" value="1"/>
</dbReference>
<dbReference type="InterPro" id="IPR036412">
    <property type="entry name" value="HAD-like_sf"/>
</dbReference>
<dbReference type="GO" id="GO:0005524">
    <property type="term" value="F:ATP binding"/>
    <property type="evidence" value="ECO:0007669"/>
    <property type="project" value="UniProtKB-KW"/>
</dbReference>